<dbReference type="Proteomes" id="UP000235786">
    <property type="component" value="Unassembled WGS sequence"/>
</dbReference>
<dbReference type="InterPro" id="IPR031693">
    <property type="entry name" value="Sin3_C"/>
</dbReference>
<dbReference type="OrthoDB" id="10265969at2759"/>
<dbReference type="GO" id="GO:0003714">
    <property type="term" value="F:transcription corepressor activity"/>
    <property type="evidence" value="ECO:0007669"/>
    <property type="project" value="InterPro"/>
</dbReference>
<keyword evidence="11" id="KW-1185">Reference proteome</keyword>
<dbReference type="EMBL" id="KZ613948">
    <property type="protein sequence ID" value="PMD38280.1"/>
    <property type="molecule type" value="Genomic_DNA"/>
</dbReference>
<keyword evidence="3" id="KW-0677">Repeat</keyword>
<evidence type="ECO:0000256" key="2">
    <source>
        <dbReference type="ARBA" id="ARBA00022491"/>
    </source>
</evidence>
<dbReference type="PANTHER" id="PTHR12346">
    <property type="entry name" value="SIN3B-RELATED"/>
    <property type="match status" value="1"/>
</dbReference>
<feature type="region of interest" description="Disordered" evidence="8">
    <location>
        <begin position="311"/>
        <end position="381"/>
    </location>
</feature>
<dbReference type="GO" id="GO:0000122">
    <property type="term" value="P:negative regulation of transcription by RNA polymerase II"/>
    <property type="evidence" value="ECO:0007669"/>
    <property type="project" value="TreeGrafter"/>
</dbReference>
<evidence type="ECO:0000256" key="4">
    <source>
        <dbReference type="ARBA" id="ARBA00023015"/>
    </source>
</evidence>
<evidence type="ECO:0000256" key="8">
    <source>
        <dbReference type="SAM" id="MobiDB-lite"/>
    </source>
</evidence>
<dbReference type="Pfam" id="PF02671">
    <property type="entry name" value="PAH"/>
    <property type="match status" value="3"/>
</dbReference>
<feature type="region of interest" description="Disordered" evidence="8">
    <location>
        <begin position="494"/>
        <end position="588"/>
    </location>
</feature>
<dbReference type="Pfam" id="PF16879">
    <property type="entry name" value="Sin3a_C"/>
    <property type="match status" value="1"/>
</dbReference>
<evidence type="ECO:0000256" key="5">
    <source>
        <dbReference type="ARBA" id="ARBA00023163"/>
    </source>
</evidence>
<dbReference type="InterPro" id="IPR013194">
    <property type="entry name" value="HDAC_interact_dom"/>
</dbReference>
<dbReference type="GO" id="GO:0033698">
    <property type="term" value="C:Rpd3L complex"/>
    <property type="evidence" value="ECO:0007669"/>
    <property type="project" value="UniProtKB-ARBA"/>
</dbReference>
<keyword evidence="2" id="KW-0678">Repressor</keyword>
<reference evidence="10 11" key="1">
    <citation type="submission" date="2016-04" db="EMBL/GenBank/DDBJ databases">
        <title>A degradative enzymes factory behind the ericoid mycorrhizal symbiosis.</title>
        <authorList>
            <consortium name="DOE Joint Genome Institute"/>
            <person name="Martino E."/>
            <person name="Morin E."/>
            <person name="Grelet G."/>
            <person name="Kuo A."/>
            <person name="Kohler A."/>
            <person name="Daghino S."/>
            <person name="Barry K."/>
            <person name="Choi C."/>
            <person name="Cichocki N."/>
            <person name="Clum A."/>
            <person name="Copeland A."/>
            <person name="Hainaut M."/>
            <person name="Haridas S."/>
            <person name="Labutti K."/>
            <person name="Lindquist E."/>
            <person name="Lipzen A."/>
            <person name="Khouja H.-R."/>
            <person name="Murat C."/>
            <person name="Ohm R."/>
            <person name="Olson A."/>
            <person name="Spatafora J."/>
            <person name="Veneault-Fourrey C."/>
            <person name="Henrissat B."/>
            <person name="Grigoriev I."/>
            <person name="Martin F."/>
            <person name="Perotto S."/>
        </authorList>
    </citation>
    <scope>NUCLEOTIDE SEQUENCE [LARGE SCALE GENOMIC DNA]</scope>
    <source>
        <strain evidence="10 11">F</strain>
    </source>
</reference>
<dbReference type="Pfam" id="PF08295">
    <property type="entry name" value="Sin3_corepress"/>
    <property type="match status" value="1"/>
</dbReference>
<feature type="region of interest" description="Disordered" evidence="8">
    <location>
        <begin position="1231"/>
        <end position="1255"/>
    </location>
</feature>
<dbReference type="FunFam" id="1.20.1160.11:FF:000001">
    <property type="entry name" value="Paired amphipathic helix protein Sin3"/>
    <property type="match status" value="1"/>
</dbReference>
<dbReference type="FunFam" id="1.20.1160.11:FF:000002">
    <property type="entry name" value="Paired amphipathic helix protein SIN3"/>
    <property type="match status" value="1"/>
</dbReference>
<dbReference type="SMART" id="SM00761">
    <property type="entry name" value="HDAC_interact"/>
    <property type="match status" value="1"/>
</dbReference>
<keyword evidence="6 7" id="KW-0539">Nucleus</keyword>
<feature type="compositionally biased region" description="Gly residues" evidence="8">
    <location>
        <begin position="147"/>
        <end position="157"/>
    </location>
</feature>
<evidence type="ECO:0000256" key="6">
    <source>
        <dbReference type="ARBA" id="ARBA00023242"/>
    </source>
</evidence>
<sequence>MNNQPHGPTGFDRERELEEQHRQRALQEELAREREHNERQERERQHRDQYQPPPPHQNNTASIPIHQPVASRLAGTIHSPGGLLANHGGAPPTGPLGAPTGPGNAFGGPLHSDASRPIQHNPQAASNQLQQQQGFGPGLIHHNPVGAPGGPAVGLGGSFQQQQTQEAVARLQQLPFGGPPMPQHQIPGAPALGQGGQQPILNDALSYLDQVKVQFADQPDVYNRFLDIMKDFKSQAIDTPGVINRVSELFAGHPNLIQGFNTFLPPGYRIECGAGNDPNTIRVTTPMGTTVQSITGSRALPDAVMVQGGGGYYGAQRPGDRSGDWRGGPGRMSPEDVFSPQNQNAAPPYGQPPPQHPTYEAQQAAAAAAHQQQQRGVSQLTSAVTATLGHPGPARNAQTPTPGGINGGGAQLEKRGPVEFNHAISYVNKIKNRFQERPEIYKQFLEILQTYQRESKPIQDVYAQVTHLFNTAPDLLEDFKQFLPESAAQAKAAAAAKAAEEAQQNQTPQGHGRNEAKLPPVGNFALPASSSKENKKRQRNNTALNSASHANTMGESSNRGIAPGGVTNKRAKISHNKPNAPDAPAVSPTLTPIMPEPLPPTSTSSATSEELAFFDRVKKYIANKQTMNEFLKLCNLFSQDLIGKDVLVHKVSTFIGGNPDLINWFKQFVGYDGREEVIDNQPKAPTGRVALSNCRGLGPSYRLLPKRMRFLPVDSYCRAIAEGESNPASNLYTTLLPDTRTRLKSEVGSGGALPQNYVWSPGALDCKRKFEGGSGDEGPPKKYTLTERREAAEQAREWGNVNAQYQERLRPCSGRDEMCLEVLNDDWASHPTWASEDSGFVAHRKNMFEESLHRIEEERHDYDFNIEANAKVIQLLEPIGQQILSMNSAEREKYRMPIGLGGQSQAIYKRVMKKVYGEKGPEVVADLFKDPCAVLPIVLARLKQKDEEWRFTQREWEKVWHAQTQAMYLKSLDHMGIQVKQLDKKNFAAKHLVDAIKTKHEEQRRQRSTKGRAQRYQYSYEFSDREVITDLLRFMVLYASNASQHNSLERRRISDFFEKFVSSFFDISDDLINDCTRDIDRGTPDDDFDEATPSELPNGSGGRGRRAGIGKKSDLRRGVLDKARNGTRGRGQKQDSATGSKESTPDVDSIADDEGDIADEAIAEVTNERWAAHPVAAEAHQNHDVEDLELKADQPFKREWYKLYGNQTIFVFFSIFQTLYRRLKEMKDNEAGAREEGIRAAQPKPARDIGLLNDNDDYPPLSPGETYYSQTLRLIEDYINGEVEENPYQNWLRRFYLKKGWQIYTILDLLKSLCRQGAICSSSEKKETTTDLIEQFYRNRASEETSFNAEINMRKQADKYVKDGELFLIQWSPKKNEATVQWVTRDETTFDLDDMQQKERWQYYISSYIRIEPTEGVPRSHLHKSVLTRNLPSTDAESEDNNAQPKPILFNEDLTLRICVNTYKIVYKNPGSEYFVYTNKPLTYDPKTKESTARERLRKFENLRNERAKEKFEMNNRWMRGLDRDAVAKVNSDFKKWMDEGVVPGSEAPAPVPVDVEMAQ</sequence>
<feature type="domain" description="Histone deacetylase interacting" evidence="9">
    <location>
        <begin position="802"/>
        <end position="893"/>
    </location>
</feature>
<name>A0A2J6RIF2_HYAVF</name>
<evidence type="ECO:0000259" key="9">
    <source>
        <dbReference type="SMART" id="SM00761"/>
    </source>
</evidence>
<dbReference type="SUPFAM" id="SSF47762">
    <property type="entry name" value="PAH2 domain"/>
    <property type="match status" value="3"/>
</dbReference>
<protein>
    <recommendedName>
        <fullName evidence="9">Histone deacetylase interacting domain-containing protein</fullName>
    </recommendedName>
</protein>
<feature type="region of interest" description="Disordered" evidence="8">
    <location>
        <begin position="75"/>
        <end position="163"/>
    </location>
</feature>
<dbReference type="FunFam" id="1.20.1160.11:FF:000003">
    <property type="entry name" value="Paired amphipathic helix SIN3-like protein"/>
    <property type="match status" value="1"/>
</dbReference>
<keyword evidence="5" id="KW-0804">Transcription</keyword>
<evidence type="ECO:0000256" key="7">
    <source>
        <dbReference type="PROSITE-ProRule" id="PRU00810"/>
    </source>
</evidence>
<evidence type="ECO:0000313" key="10">
    <source>
        <dbReference type="EMBL" id="PMD38280.1"/>
    </source>
</evidence>
<evidence type="ECO:0000256" key="3">
    <source>
        <dbReference type="ARBA" id="ARBA00022737"/>
    </source>
</evidence>
<dbReference type="PANTHER" id="PTHR12346:SF0">
    <property type="entry name" value="SIN3A, ISOFORM G"/>
    <property type="match status" value="1"/>
</dbReference>
<dbReference type="STRING" id="1149755.A0A2J6RIF2"/>
<keyword evidence="4" id="KW-0805">Transcription regulation</keyword>
<evidence type="ECO:0000313" key="11">
    <source>
        <dbReference type="Proteomes" id="UP000235786"/>
    </source>
</evidence>
<accession>A0A2J6RIF2</accession>
<gene>
    <name evidence="10" type="ORF">L207DRAFT_598980</name>
</gene>
<dbReference type="Gene3D" id="1.20.1160.11">
    <property type="entry name" value="Paired amphipathic helix"/>
    <property type="match status" value="3"/>
</dbReference>
<dbReference type="PROSITE" id="PS51477">
    <property type="entry name" value="PAH"/>
    <property type="match status" value="3"/>
</dbReference>
<proteinExistence type="predicted"/>
<feature type="region of interest" description="Disordered" evidence="8">
    <location>
        <begin position="1082"/>
        <end position="1153"/>
    </location>
</feature>
<evidence type="ECO:0000256" key="1">
    <source>
        <dbReference type="ARBA" id="ARBA00004123"/>
    </source>
</evidence>
<dbReference type="InterPro" id="IPR039774">
    <property type="entry name" value="Sin3-like"/>
</dbReference>
<dbReference type="GO" id="GO:0010628">
    <property type="term" value="P:positive regulation of gene expression"/>
    <property type="evidence" value="ECO:0007669"/>
    <property type="project" value="UniProtKB-ARBA"/>
</dbReference>
<feature type="compositionally biased region" description="Low complexity" evidence="8">
    <location>
        <begin position="361"/>
        <end position="374"/>
    </location>
</feature>
<dbReference type="InterPro" id="IPR003822">
    <property type="entry name" value="PAH"/>
</dbReference>
<feature type="compositionally biased region" description="Basic and acidic residues" evidence="8">
    <location>
        <begin position="1111"/>
        <end position="1124"/>
    </location>
</feature>
<comment type="subcellular location">
    <subcellularLocation>
        <location evidence="1 7">Nucleus</location>
    </subcellularLocation>
</comment>
<dbReference type="InterPro" id="IPR036600">
    <property type="entry name" value="PAH_sf"/>
</dbReference>
<feature type="region of interest" description="Disordered" evidence="8">
    <location>
        <begin position="1"/>
        <end position="62"/>
    </location>
</feature>
<feature type="compositionally biased region" description="Low complexity" evidence="8">
    <location>
        <begin position="121"/>
        <end position="134"/>
    </location>
</feature>
<feature type="compositionally biased region" description="Low complexity" evidence="8">
    <location>
        <begin position="494"/>
        <end position="504"/>
    </location>
</feature>
<feature type="compositionally biased region" description="Basic and acidic residues" evidence="8">
    <location>
        <begin position="11"/>
        <end position="49"/>
    </location>
</feature>
<feature type="compositionally biased region" description="Polar residues" evidence="8">
    <location>
        <begin position="540"/>
        <end position="559"/>
    </location>
</feature>
<organism evidence="10 11">
    <name type="scientific">Hyaloscypha variabilis (strain UAMH 11265 / GT02V1 / F)</name>
    <name type="common">Meliniomyces variabilis</name>
    <dbReference type="NCBI Taxonomy" id="1149755"/>
    <lineage>
        <taxon>Eukaryota</taxon>
        <taxon>Fungi</taxon>
        <taxon>Dikarya</taxon>
        <taxon>Ascomycota</taxon>
        <taxon>Pezizomycotina</taxon>
        <taxon>Leotiomycetes</taxon>
        <taxon>Helotiales</taxon>
        <taxon>Hyaloscyphaceae</taxon>
        <taxon>Hyaloscypha</taxon>
        <taxon>Hyaloscypha variabilis</taxon>
    </lineage>
</organism>